<name>A0A378VXY9_NEIGO</name>
<reference evidence="1" key="1">
    <citation type="submission" date="2018-06" db="EMBL/GenBank/DDBJ databases">
        <authorList>
            <consortium name="Pathogen Informatics"/>
            <person name="Doyle S."/>
        </authorList>
    </citation>
    <scope>NUCLEOTIDE SEQUENCE [LARGE SCALE GENOMIC DNA]</scope>
    <source>
        <strain evidence="1">NCTC11421</strain>
    </source>
</reference>
<proteinExistence type="predicted"/>
<accession>A0A378VXY9</accession>
<protein>
    <submittedName>
        <fullName evidence="1">Uncharacterized protein</fullName>
    </submittedName>
</protein>
<gene>
    <name evidence="1" type="ORF">NCTC11421_01793</name>
</gene>
<sequence length="95" mass="10774">MSRRLIHTAGAASIFKIGRNTGLNAKKRAITCSTAWSISRLRVSPNRNINATEIRRIDQGLIAVWNVGRTALARNRTYYEGRLKPFTNFKRTITL</sequence>
<evidence type="ECO:0000313" key="1">
    <source>
        <dbReference type="EMBL" id="SUA23803.1"/>
    </source>
</evidence>
<organism evidence="1">
    <name type="scientific">Neisseria gonorrhoeae</name>
    <dbReference type="NCBI Taxonomy" id="485"/>
    <lineage>
        <taxon>Bacteria</taxon>
        <taxon>Pseudomonadati</taxon>
        <taxon>Pseudomonadota</taxon>
        <taxon>Betaproteobacteria</taxon>
        <taxon>Neisseriales</taxon>
        <taxon>Neisseriaceae</taxon>
        <taxon>Neisseria</taxon>
    </lineage>
</organism>
<dbReference type="AlphaFoldDB" id="A0A378VXY9"/>
<dbReference type="EMBL" id="UGRI01000001">
    <property type="protein sequence ID" value="SUA23803.1"/>
    <property type="molecule type" value="Genomic_DNA"/>
</dbReference>